<keyword evidence="3" id="KW-0813">Transport</keyword>
<evidence type="ECO:0000256" key="7">
    <source>
        <dbReference type="ARBA" id="ARBA00023136"/>
    </source>
</evidence>
<evidence type="ECO:0000256" key="5">
    <source>
        <dbReference type="ARBA" id="ARBA00022692"/>
    </source>
</evidence>
<dbReference type="RefSeq" id="WP_105187301.1">
    <property type="nucleotide sequence ID" value="NZ_BAAAGO010000026.1"/>
</dbReference>
<dbReference type="OrthoDB" id="5195391at2"/>
<feature type="transmembrane region" description="Helical" evidence="8">
    <location>
        <begin position="53"/>
        <end position="77"/>
    </location>
</feature>
<evidence type="ECO:0000256" key="8">
    <source>
        <dbReference type="SAM" id="Phobius"/>
    </source>
</evidence>
<dbReference type="KEGG" id="mgg:MPLG2_3868"/>
<sequence>MPRLTPAVRSGLSIAIAVGIYGVSFGALGVAAGLSVAQTCALSLLMFTGGSQFAFVGVIAGGGTGLSALTAATLLGLRNGVYGMQLEAMLRPKRTMAPVYAQFTIDESMANATAQETPDEQSRGFWTAGLGVFVMWNTFTLVGALAGNAMGDPARWGLDGAACAAFLGLLWPRLHGRDPIAIAVVCAVATIVCIPLTPPGLPIIIAAVVAAAVWASQHRRAA</sequence>
<dbReference type="InterPro" id="IPR011606">
    <property type="entry name" value="Brnchd-chn_aa_trnsp_permease"/>
</dbReference>
<evidence type="ECO:0000256" key="3">
    <source>
        <dbReference type="ARBA" id="ARBA00022448"/>
    </source>
</evidence>
<evidence type="ECO:0000313" key="9">
    <source>
        <dbReference type="EMBL" id="SPD88898.1"/>
    </source>
</evidence>
<feature type="transmembrane region" description="Helical" evidence="8">
    <location>
        <begin position="180"/>
        <end position="213"/>
    </location>
</feature>
<keyword evidence="6 8" id="KW-1133">Transmembrane helix</keyword>
<accession>A0A2N9JMT7</accession>
<dbReference type="Proteomes" id="UP000238164">
    <property type="component" value="Chromosome 1"/>
</dbReference>
<evidence type="ECO:0000256" key="1">
    <source>
        <dbReference type="ARBA" id="ARBA00004651"/>
    </source>
</evidence>
<evidence type="ECO:0000256" key="6">
    <source>
        <dbReference type="ARBA" id="ARBA00022989"/>
    </source>
</evidence>
<comment type="subcellular location">
    <subcellularLocation>
        <location evidence="1">Cell membrane</location>
        <topology evidence="1">Multi-pass membrane protein</topology>
    </subcellularLocation>
</comment>
<dbReference type="PANTHER" id="PTHR34979">
    <property type="entry name" value="INNER MEMBRANE PROTEIN YGAZ"/>
    <property type="match status" value="1"/>
</dbReference>
<dbReference type="GO" id="GO:0005886">
    <property type="term" value="C:plasma membrane"/>
    <property type="evidence" value="ECO:0007669"/>
    <property type="project" value="UniProtKB-SubCell"/>
</dbReference>
<reference evidence="9 10" key="1">
    <citation type="submission" date="2018-02" db="EMBL/GenBank/DDBJ databases">
        <authorList>
            <person name="Cohen D.B."/>
            <person name="Kent A.D."/>
        </authorList>
    </citation>
    <scope>NUCLEOTIDE SEQUENCE [LARGE SCALE GENOMIC DNA]</scope>
    <source>
        <strain evidence="9">1</strain>
    </source>
</reference>
<keyword evidence="5 8" id="KW-0812">Transmembrane</keyword>
<evidence type="ECO:0000313" key="10">
    <source>
        <dbReference type="Proteomes" id="UP000238164"/>
    </source>
</evidence>
<keyword evidence="7 8" id="KW-0472">Membrane</keyword>
<proteinExistence type="inferred from homology"/>
<protein>
    <submittedName>
        <fullName evidence="9">AzlC family protein (Amino acid permease)</fullName>
    </submittedName>
</protein>
<dbReference type="Pfam" id="PF03591">
    <property type="entry name" value="AzlC"/>
    <property type="match status" value="1"/>
</dbReference>
<evidence type="ECO:0000256" key="2">
    <source>
        <dbReference type="ARBA" id="ARBA00010735"/>
    </source>
</evidence>
<feature type="transmembrane region" description="Helical" evidence="8">
    <location>
        <begin position="125"/>
        <end position="144"/>
    </location>
</feature>
<comment type="similarity">
    <text evidence="2">Belongs to the AzlC family.</text>
</comment>
<evidence type="ECO:0000256" key="4">
    <source>
        <dbReference type="ARBA" id="ARBA00022475"/>
    </source>
</evidence>
<dbReference type="EMBL" id="LT985188">
    <property type="protein sequence ID" value="SPD88898.1"/>
    <property type="molecule type" value="Genomic_DNA"/>
</dbReference>
<keyword evidence="10" id="KW-1185">Reference proteome</keyword>
<keyword evidence="4" id="KW-1003">Cell membrane</keyword>
<name>A0A2N9JMT7_9ACTN</name>
<dbReference type="AlphaFoldDB" id="A0A2N9JMT7"/>
<dbReference type="GO" id="GO:1903785">
    <property type="term" value="P:L-valine transmembrane transport"/>
    <property type="evidence" value="ECO:0007669"/>
    <property type="project" value="TreeGrafter"/>
</dbReference>
<gene>
    <name evidence="9" type="primary">azlC</name>
    <name evidence="9" type="ORF">MPLG2_3868</name>
</gene>
<feature type="transmembrane region" description="Helical" evidence="8">
    <location>
        <begin position="12"/>
        <end position="41"/>
    </location>
</feature>
<organism evidence="9 10">
    <name type="scientific">Micropruina glycogenica</name>
    <dbReference type="NCBI Taxonomy" id="75385"/>
    <lineage>
        <taxon>Bacteria</taxon>
        <taxon>Bacillati</taxon>
        <taxon>Actinomycetota</taxon>
        <taxon>Actinomycetes</taxon>
        <taxon>Propionibacteriales</taxon>
        <taxon>Nocardioidaceae</taxon>
        <taxon>Micropruina</taxon>
    </lineage>
</organism>
<dbReference type="PANTHER" id="PTHR34979:SF1">
    <property type="entry name" value="INNER MEMBRANE PROTEIN YGAZ"/>
    <property type="match status" value="1"/>
</dbReference>